<keyword evidence="1" id="KW-1133">Transmembrane helix</keyword>
<name>A0A2H0R6K7_9BACT</name>
<proteinExistence type="predicted"/>
<dbReference type="EMBL" id="PCXP01000011">
    <property type="protein sequence ID" value="PIR41986.1"/>
    <property type="molecule type" value="Genomic_DNA"/>
</dbReference>
<gene>
    <name evidence="2" type="ORF">COV30_00750</name>
</gene>
<evidence type="ECO:0000313" key="3">
    <source>
        <dbReference type="Proteomes" id="UP000230208"/>
    </source>
</evidence>
<comment type="caution">
    <text evidence="2">The sequence shown here is derived from an EMBL/GenBank/DDBJ whole genome shotgun (WGS) entry which is preliminary data.</text>
</comment>
<keyword evidence="1" id="KW-0812">Transmembrane</keyword>
<evidence type="ECO:0000313" key="2">
    <source>
        <dbReference type="EMBL" id="PIR41986.1"/>
    </source>
</evidence>
<reference evidence="2 3" key="1">
    <citation type="submission" date="2017-09" db="EMBL/GenBank/DDBJ databases">
        <title>Depth-based differentiation of microbial function through sediment-hosted aquifers and enrichment of novel symbionts in the deep terrestrial subsurface.</title>
        <authorList>
            <person name="Probst A.J."/>
            <person name="Ladd B."/>
            <person name="Jarett J.K."/>
            <person name="Geller-Mcgrath D.E."/>
            <person name="Sieber C.M."/>
            <person name="Emerson J.B."/>
            <person name="Anantharaman K."/>
            <person name="Thomas B.C."/>
            <person name="Malmstrom R."/>
            <person name="Stieglmeier M."/>
            <person name="Klingl A."/>
            <person name="Woyke T."/>
            <person name="Ryan C.M."/>
            <person name="Banfield J.F."/>
        </authorList>
    </citation>
    <scope>NUCLEOTIDE SEQUENCE [LARGE SCALE GENOMIC DNA]</scope>
    <source>
        <strain evidence="2">CG10_big_fil_rev_8_21_14_0_10_37_15</strain>
    </source>
</reference>
<keyword evidence="1" id="KW-0472">Membrane</keyword>
<organism evidence="2 3">
    <name type="scientific">Candidatus Yanofskybacteria bacterium CG10_big_fil_rev_8_21_14_0_10_37_15</name>
    <dbReference type="NCBI Taxonomy" id="1975097"/>
    <lineage>
        <taxon>Bacteria</taxon>
        <taxon>Candidatus Yanofskyibacteriota</taxon>
    </lineage>
</organism>
<protein>
    <submittedName>
        <fullName evidence="2">Uncharacterized protein</fullName>
    </submittedName>
</protein>
<accession>A0A2H0R6K7</accession>
<evidence type="ECO:0000256" key="1">
    <source>
        <dbReference type="SAM" id="Phobius"/>
    </source>
</evidence>
<feature type="transmembrane region" description="Helical" evidence="1">
    <location>
        <begin position="66"/>
        <end position="90"/>
    </location>
</feature>
<dbReference type="Proteomes" id="UP000230208">
    <property type="component" value="Unassembled WGS sequence"/>
</dbReference>
<sequence length="111" mass="12157">MKALISILTIFTFVAIAVFGFSAMNPHMDHDPHQVCIATVANGFECPTGTNLADFHISAFKVFSSAVFSVEIFIVLLMIVMGVGGSMLLLKQASVFFSKTKRKDPLRVLFL</sequence>
<dbReference type="AlphaFoldDB" id="A0A2H0R6K7"/>